<keyword evidence="2" id="KW-1185">Reference proteome</keyword>
<sequence>MTLTCASLRGRSRLILLTAMATSIVHSNAVLRDLIKTKTFVTLKDTQMAGHLTRGPSKIHTALTEEKTSYIRRNLDDRHRTFSTSGRRPMDQPNILFGNTIQVRLNKILDKLLFTHS</sequence>
<accession>A0A0J7K3D3</accession>
<dbReference type="Proteomes" id="UP000036403">
    <property type="component" value="Unassembled WGS sequence"/>
</dbReference>
<dbReference type="AlphaFoldDB" id="A0A0J7K3D3"/>
<dbReference type="EMBL" id="LBMM01015345">
    <property type="protein sequence ID" value="KMQ84847.1"/>
    <property type="molecule type" value="Genomic_DNA"/>
</dbReference>
<protein>
    <submittedName>
        <fullName evidence="1">Dna repair protein rad50</fullName>
    </submittedName>
</protein>
<organism evidence="1 2">
    <name type="scientific">Lasius niger</name>
    <name type="common">Black garden ant</name>
    <dbReference type="NCBI Taxonomy" id="67767"/>
    <lineage>
        <taxon>Eukaryota</taxon>
        <taxon>Metazoa</taxon>
        <taxon>Ecdysozoa</taxon>
        <taxon>Arthropoda</taxon>
        <taxon>Hexapoda</taxon>
        <taxon>Insecta</taxon>
        <taxon>Pterygota</taxon>
        <taxon>Neoptera</taxon>
        <taxon>Endopterygota</taxon>
        <taxon>Hymenoptera</taxon>
        <taxon>Apocrita</taxon>
        <taxon>Aculeata</taxon>
        <taxon>Formicoidea</taxon>
        <taxon>Formicidae</taxon>
        <taxon>Formicinae</taxon>
        <taxon>Lasius</taxon>
        <taxon>Lasius</taxon>
    </lineage>
</organism>
<proteinExistence type="predicted"/>
<evidence type="ECO:0000313" key="2">
    <source>
        <dbReference type="Proteomes" id="UP000036403"/>
    </source>
</evidence>
<dbReference type="PaxDb" id="67767-A0A0J7K3D3"/>
<gene>
    <name evidence="1" type="ORF">RF55_17015</name>
</gene>
<comment type="caution">
    <text evidence="1">The sequence shown here is derived from an EMBL/GenBank/DDBJ whole genome shotgun (WGS) entry which is preliminary data.</text>
</comment>
<evidence type="ECO:0000313" key="1">
    <source>
        <dbReference type="EMBL" id="KMQ84847.1"/>
    </source>
</evidence>
<reference evidence="1 2" key="1">
    <citation type="submission" date="2015-04" db="EMBL/GenBank/DDBJ databases">
        <title>Lasius niger genome sequencing.</title>
        <authorList>
            <person name="Konorov E.A."/>
            <person name="Nikitin M.A."/>
            <person name="Kirill M.V."/>
            <person name="Chang P."/>
        </authorList>
    </citation>
    <scope>NUCLEOTIDE SEQUENCE [LARGE SCALE GENOMIC DNA]</scope>
    <source>
        <tissue evidence="1">Whole</tissue>
    </source>
</reference>
<name>A0A0J7K3D3_LASNI</name>